<feature type="coiled-coil region" evidence="1">
    <location>
        <begin position="1881"/>
        <end position="1918"/>
    </location>
</feature>
<name>A0A3P8Y591_ESOLU</name>
<dbReference type="Bgee" id="ENSELUG00000012185">
    <property type="expression patterns" value="Expressed in pharyngeal gill and 14 other cell types or tissues"/>
</dbReference>
<dbReference type="Gene3D" id="1.10.220.60">
    <property type="entry name" value="GRIP domain"/>
    <property type="match status" value="1"/>
</dbReference>
<feature type="region of interest" description="Disordered" evidence="2">
    <location>
        <begin position="74"/>
        <end position="127"/>
    </location>
</feature>
<feature type="domain" description="GRIP" evidence="3">
    <location>
        <begin position="2211"/>
        <end position="2258"/>
    </location>
</feature>
<dbReference type="OrthoDB" id="28818at2759"/>
<dbReference type="Proteomes" id="UP000265140">
    <property type="component" value="Chromosome 5"/>
</dbReference>
<feature type="compositionally biased region" description="Polar residues" evidence="2">
    <location>
        <begin position="12"/>
        <end position="26"/>
    </location>
</feature>
<reference evidence="4" key="3">
    <citation type="submission" date="2025-08" db="UniProtKB">
        <authorList>
            <consortium name="Ensembl"/>
        </authorList>
    </citation>
    <scope>IDENTIFICATION</scope>
</reference>
<dbReference type="PANTHER" id="PTHR19327">
    <property type="entry name" value="GOLGIN"/>
    <property type="match status" value="1"/>
</dbReference>
<feature type="region of interest" description="Disordered" evidence="2">
    <location>
        <begin position="949"/>
        <end position="975"/>
    </location>
</feature>
<dbReference type="GO" id="GO:0048193">
    <property type="term" value="P:Golgi vesicle transport"/>
    <property type="evidence" value="ECO:0007669"/>
    <property type="project" value="TreeGrafter"/>
</dbReference>
<dbReference type="PANTHER" id="PTHR19327:SF0">
    <property type="entry name" value="GOLGIN SUBFAMILY A MEMBER 4"/>
    <property type="match status" value="1"/>
</dbReference>
<feature type="compositionally biased region" description="Low complexity" evidence="2">
    <location>
        <begin position="172"/>
        <end position="185"/>
    </location>
</feature>
<dbReference type="GeneTree" id="ENSGT00730000111139"/>
<dbReference type="SMART" id="SM00755">
    <property type="entry name" value="Grip"/>
    <property type="match status" value="1"/>
</dbReference>
<dbReference type="SUPFAM" id="SSF101283">
    <property type="entry name" value="GRIP domain"/>
    <property type="match status" value="1"/>
</dbReference>
<sequence length="2268" mass="261108">MFKKLKQKINEEQSPQRNAQSPQQAQVGPGERRSSHTFSSPQQDVSASPSDREVLAGMIAEPAFLSEYTIFALDQSKRPPRAPQVAQVASAGGRRASGSPGGSINGDGRASPQREEPQSLAQKLQLRVPSVESLFRGATRAEGLFRSPSKESLNRSPSLNSLTPPGENEALAAPSSPSAIPSTPAYDPPSDIESEAEDLYGSPEPLSAMSKDQLIHRLHRVEGSLGKYRGKYSELVTTYRTVQRDKEKTQAILSQSQDKALRRIGELREELQMDQQAKKHLQEEFDAALEEKDQMITVLQTQVALMKKRVQEASGGAVAPEVEHPLQAKDAPDSASVLQSPSDDTAEGNDDPSKTMEVLQKRVTRQENLLQKCKELLRTHKERCAQLTSENDALQEQLQERLQELEKTKELHTTEKTKLITQLRDAKNLIEQLEQDKGMVIAETKRQMHETLEMKEEEIAQLRSRNKLVATQKEELQEQKEKSEKAAFEELEKALAMAQRAEEARRLLQLQLEEQMKEVERAGEEERKSLQQELSRVKQEVVTIMKKTSEEKMSEMEKLHSEALAIKEEELNTRISQAVEQCKEELGHSAKEREQQFALALEDAELQKAAIEKEAETNSKKIRLDLEAARTRILELESSLEQHSQSGSVPTTDDLSTQMEELRRKHKEEMATLEGKHCEELENCKTELEKHKVELHSEALAQHNAAMEELRAKHRAGVETIMKEKEVQFHAHVEDMNEKMMEKLDVKQTELEALSSELQEVLRSKQILEERLDAVENAGRSARQELEQRLQEVLTKHSVDIEEIKQHHESSLGGMEKTLKEELNKLTMVLKEKEKDLEAHLVCEKSLKEEAEALLQDRNAKLTELEELRKSLKQAQSEKKGLEKSNAHLSKIRDELSCCKNQLNDLVQKLETTQSDCLQKEHSLQQKIMELHELDKQLQQVKNELSEQEKSYTKELNTKQEEEKQLKKQLEDQKAAHEKKLENVKKDMETKLKSQEAKMEKFKTKTKEMQEKFKKKLQEQEESLKKELAYKEAELKQKEQQVKDKILESQTSSEGLSSAMSQLEANHKEELEKMCEVHKQEKEKLKSHWQEKLAQHEEEMQEKHLQILQEKLQEVEDITQQLQTIKDEKEQVLQEVNDLKEELVMRQTTVQKLQAELKEAAVKLESLSQTEAMFKEQVEAVERNLNTALNERNSFQDQLNKTEENAKEKLKVLSEKVVDTEKQLQALEASKGKEGEAVQRRLEEHSLQLEVKEKELQKQFAGISNELVSYCQAIEASIESGTKELSERVDNRVGELKDRLLCNQKKVAHLKNIILTSVDKIHSLEGQLQERTEENKSLCSSLDQLTFQLNVHKDDIKALTAERESLQKDAENHSQALSEKVICIEQLSEENRTLLENIKTNVVDISHLDSIINDLKTQLSGSLAGKDQAISLLEQQHKEERKVLVFQMEETINKLEKEKLSAVKQADTLKNELIELKREAEFRFSQNHNTVKSLQTCLEDMEKQVSEKDEALQRLADSIGNQSISKSEIDQALSEKEQKVSALTLEVENCNHRLSELEQQLVLRTKECEQLTADLKQQDCIREREKQELTDHLQQTQEQFRAQSGDLLQTTQEKLQTLERQNLTLTQELERQKDVYEKTKSEILKSNEENLKTVEERLLKDNAGKVAELKKKAEQKISQIRKHLTSQLEAKENIIRTFQTKLEEAEVDKVTKMQQIETLEKKGKSLEEAMAKMNEEQEKHLEQVHSDERLEKESSLQSLQDMYEEKISSLQKNISNQEEALAKLKEKNEKYLEQVQNDNRIDKESSVEGLKNMYEEKLLLLHKDISNQEETIAKLKEAQEKHVEQVRNNERLDKESCLESLKNMYEEKLLLLQRDVSSQDESKADNTLSRLEEVKAKLKEMEEERVNILSEISSLKEDLLEKAALIEQQNTVIDGFKKPGQTTSEVMEHCTAKQTKSLAAGREMENSLTQEDGDAESLLSLQNKLGEAVQEKQKLQKDFNRLQKDLRSLRREHEQDLEYVKKELAQENEKKLKLEVEDLEMKHNSSLKQLMREFNTQMALKEQELSAAVKEAIEKAQSVEVELIDSHQEETSQLHKVIAQKDDDLNRTVQRYEQVLQSREEEMGARVWQVQKELEDLQAKTLSNSGEMSAEELQVLLAEKTTLLSEARLKEQHYVDRIHSLEDKMRCVHKNSVVTHLGNKFKDPGHYTAECFSEPTEFEYLRKVLFEYMMGRETKTMAKVITSILKFPPDQTQQVLEKEDAGVYSFWP</sequence>
<keyword evidence="5" id="KW-1185">Reference proteome</keyword>
<gene>
    <name evidence="4" type="primary">GOLGA4</name>
</gene>
<evidence type="ECO:0000259" key="3">
    <source>
        <dbReference type="PROSITE" id="PS50913"/>
    </source>
</evidence>
<dbReference type="GO" id="GO:0005794">
    <property type="term" value="C:Golgi apparatus"/>
    <property type="evidence" value="ECO:0007669"/>
    <property type="project" value="TreeGrafter"/>
</dbReference>
<dbReference type="GO" id="GO:0031267">
    <property type="term" value="F:small GTPase binding"/>
    <property type="evidence" value="ECO:0007669"/>
    <property type="project" value="TreeGrafter"/>
</dbReference>
<dbReference type="RefSeq" id="XP_010900475.2">
    <property type="nucleotide sequence ID" value="XM_010902173.3"/>
</dbReference>
<feature type="coiled-coil region" evidence="1">
    <location>
        <begin position="356"/>
        <end position="547"/>
    </location>
</feature>
<keyword evidence="1" id="KW-0175">Coiled coil</keyword>
<feature type="region of interest" description="Disordered" evidence="2">
    <location>
        <begin position="140"/>
        <end position="211"/>
    </location>
</feature>
<dbReference type="Ensembl" id="ENSELUT00000019991.3">
    <property type="protein sequence ID" value="ENSELUP00000011851.2"/>
    <property type="gene ID" value="ENSELUG00000012185.3"/>
</dbReference>
<dbReference type="STRING" id="8010.ENSELUP00000011851"/>
<feature type="compositionally biased region" description="Polar residues" evidence="2">
    <location>
        <begin position="154"/>
        <end position="163"/>
    </location>
</feature>
<reference evidence="4" key="4">
    <citation type="submission" date="2025-09" db="UniProtKB">
        <authorList>
            <consortium name="Ensembl"/>
        </authorList>
    </citation>
    <scope>IDENTIFICATION</scope>
</reference>
<protein>
    <recommendedName>
        <fullName evidence="3">GRIP domain-containing protein</fullName>
    </recommendedName>
</protein>
<evidence type="ECO:0000313" key="4">
    <source>
        <dbReference type="Ensembl" id="ENSELUP00000011851.2"/>
    </source>
</evidence>
<organism evidence="4 5">
    <name type="scientific">Esox lucius</name>
    <name type="common">Northern pike</name>
    <dbReference type="NCBI Taxonomy" id="8010"/>
    <lineage>
        <taxon>Eukaryota</taxon>
        <taxon>Metazoa</taxon>
        <taxon>Chordata</taxon>
        <taxon>Craniata</taxon>
        <taxon>Vertebrata</taxon>
        <taxon>Euteleostomi</taxon>
        <taxon>Actinopterygii</taxon>
        <taxon>Neopterygii</taxon>
        <taxon>Teleostei</taxon>
        <taxon>Protacanthopterygii</taxon>
        <taxon>Esociformes</taxon>
        <taxon>Esocidae</taxon>
        <taxon>Esox</taxon>
    </lineage>
</organism>
<dbReference type="InParanoid" id="A0A3P8Y591"/>
<proteinExistence type="predicted"/>
<feature type="compositionally biased region" description="Low complexity" evidence="2">
    <location>
        <begin position="89"/>
        <end position="98"/>
    </location>
</feature>
<feature type="coiled-coil region" evidence="1">
    <location>
        <begin position="1445"/>
        <end position="1649"/>
    </location>
</feature>
<feature type="coiled-coil region" evidence="1">
    <location>
        <begin position="1978"/>
        <end position="2122"/>
    </location>
</feature>
<dbReference type="OMA" id="DEFRNQG"/>
<evidence type="ECO:0000256" key="2">
    <source>
        <dbReference type="SAM" id="MobiDB-lite"/>
    </source>
</evidence>
<dbReference type="Pfam" id="PF01465">
    <property type="entry name" value="GRIP"/>
    <property type="match status" value="1"/>
</dbReference>
<evidence type="ECO:0000256" key="1">
    <source>
        <dbReference type="SAM" id="Coils"/>
    </source>
</evidence>
<dbReference type="InterPro" id="IPR000237">
    <property type="entry name" value="GRIP_dom"/>
</dbReference>
<feature type="coiled-coil region" evidence="1">
    <location>
        <begin position="1688"/>
        <end position="1855"/>
    </location>
</feature>
<feature type="region of interest" description="Disordered" evidence="2">
    <location>
        <begin position="1"/>
        <end position="54"/>
    </location>
</feature>
<feature type="compositionally biased region" description="Polar residues" evidence="2">
    <location>
        <begin position="36"/>
        <end position="49"/>
    </location>
</feature>
<dbReference type="GeneID" id="105029046"/>
<dbReference type="PROSITE" id="PS50913">
    <property type="entry name" value="GRIP"/>
    <property type="match status" value="1"/>
</dbReference>
<feature type="coiled-coil region" evidence="1">
    <location>
        <begin position="1342"/>
        <end position="1376"/>
    </location>
</feature>
<reference evidence="5" key="1">
    <citation type="journal article" date="2014" name="PLoS ONE">
        <title>The genome and linkage map of the northern pike (Esox lucius): conserved synteny revealed between the salmonid sister group and the Neoteleostei.</title>
        <authorList>
            <person name="Rondeau E.B."/>
            <person name="Minkley D.R."/>
            <person name="Leong J.S."/>
            <person name="Messmer A.M."/>
            <person name="Jantzen J.R."/>
            <person name="von Schalburg K.R."/>
            <person name="Lemon C."/>
            <person name="Bird N.H."/>
            <person name="Koop B.F."/>
        </authorList>
    </citation>
    <scope>NUCLEOTIDE SEQUENCE</scope>
</reference>
<feature type="coiled-coil region" evidence="1">
    <location>
        <begin position="737"/>
        <end position="785"/>
    </location>
</feature>
<feature type="region of interest" description="Disordered" evidence="2">
    <location>
        <begin position="325"/>
        <end position="354"/>
    </location>
</feature>
<evidence type="ECO:0000313" key="5">
    <source>
        <dbReference type="Proteomes" id="UP000265140"/>
    </source>
</evidence>
<reference evidence="4" key="2">
    <citation type="submission" date="2020-02" db="EMBL/GenBank/DDBJ databases">
        <title>Esox lucius (northern pike) genome, fEsoLuc1, primary haplotype.</title>
        <authorList>
            <person name="Myers G."/>
            <person name="Karagic N."/>
            <person name="Meyer A."/>
            <person name="Pippel M."/>
            <person name="Reichard M."/>
            <person name="Winkler S."/>
            <person name="Tracey A."/>
            <person name="Sims Y."/>
            <person name="Howe K."/>
            <person name="Rhie A."/>
            <person name="Formenti G."/>
            <person name="Durbin R."/>
            <person name="Fedrigo O."/>
            <person name="Jarvis E.D."/>
        </authorList>
    </citation>
    <scope>NUCLEOTIDE SEQUENCE [LARGE SCALE GENOMIC DNA]</scope>
</reference>
<feature type="coiled-coil region" evidence="1">
    <location>
        <begin position="264"/>
        <end position="291"/>
    </location>
</feature>
<accession>A0A3P8Y591</accession>
<feature type="coiled-coil region" evidence="1">
    <location>
        <begin position="601"/>
        <end position="713"/>
    </location>
</feature>